<dbReference type="Pfam" id="PF03254">
    <property type="entry name" value="XG_FTase"/>
    <property type="match status" value="1"/>
</dbReference>
<comment type="similarity">
    <text evidence="1 7">Belongs to the glycosyltransferase 37 family.</text>
</comment>
<comment type="function">
    <text evidence="7">May be involved in cell wall biosynthesis.</text>
</comment>
<gene>
    <name evidence="8" type="ORF">CCAM_LOCUS28423</name>
</gene>
<protein>
    <recommendedName>
        <fullName evidence="7">Fucosyltransferase</fullName>
        <ecNumber evidence="7">2.4.1.-</ecNumber>
    </recommendedName>
</protein>
<dbReference type="Proteomes" id="UP000595140">
    <property type="component" value="Unassembled WGS sequence"/>
</dbReference>
<dbReference type="OrthoDB" id="428346at2759"/>
<evidence type="ECO:0000256" key="1">
    <source>
        <dbReference type="ARBA" id="ARBA00010481"/>
    </source>
</evidence>
<dbReference type="AlphaFoldDB" id="A0A484MDF9"/>
<dbReference type="GO" id="GO:0008107">
    <property type="term" value="F:galactoside 2-alpha-L-fucosyltransferase activity"/>
    <property type="evidence" value="ECO:0007669"/>
    <property type="project" value="InterPro"/>
</dbReference>
<evidence type="ECO:0000256" key="2">
    <source>
        <dbReference type="ARBA" id="ARBA00022676"/>
    </source>
</evidence>
<dbReference type="InterPro" id="IPR004938">
    <property type="entry name" value="XG_FTase"/>
</dbReference>
<reference evidence="8 9" key="1">
    <citation type="submission" date="2018-04" db="EMBL/GenBank/DDBJ databases">
        <authorList>
            <person name="Vogel A."/>
        </authorList>
    </citation>
    <scope>NUCLEOTIDE SEQUENCE [LARGE SCALE GENOMIC DNA]</scope>
</reference>
<dbReference type="GO" id="GO:0009969">
    <property type="term" value="P:xyloglucan biosynthetic process"/>
    <property type="evidence" value="ECO:0007669"/>
    <property type="project" value="TreeGrafter"/>
</dbReference>
<evidence type="ECO:0000256" key="4">
    <source>
        <dbReference type="ARBA" id="ARBA00023034"/>
    </source>
</evidence>
<keyword evidence="4 7" id="KW-0333">Golgi apparatus</keyword>
<name>A0A484MDF9_9ASTE</name>
<dbReference type="GO" id="GO:0071555">
    <property type="term" value="P:cell wall organization"/>
    <property type="evidence" value="ECO:0007669"/>
    <property type="project" value="UniProtKB-UniRule"/>
</dbReference>
<evidence type="ECO:0000256" key="7">
    <source>
        <dbReference type="RuleBase" id="RU367004"/>
    </source>
</evidence>
<evidence type="ECO:0000313" key="8">
    <source>
        <dbReference type="EMBL" id="VFQ86647.1"/>
    </source>
</evidence>
<dbReference type="PANTHER" id="PTHR31889">
    <property type="entry name" value="FUCOSYLTRANSFERASE 2-RELATED"/>
    <property type="match status" value="1"/>
</dbReference>
<dbReference type="GO" id="GO:0032580">
    <property type="term" value="C:Golgi cisterna membrane"/>
    <property type="evidence" value="ECO:0007669"/>
    <property type="project" value="UniProtKB-SubCell"/>
</dbReference>
<keyword evidence="3 7" id="KW-0808">Transferase</keyword>
<organism evidence="8 9">
    <name type="scientific">Cuscuta campestris</name>
    <dbReference type="NCBI Taxonomy" id="132261"/>
    <lineage>
        <taxon>Eukaryota</taxon>
        <taxon>Viridiplantae</taxon>
        <taxon>Streptophyta</taxon>
        <taxon>Embryophyta</taxon>
        <taxon>Tracheophyta</taxon>
        <taxon>Spermatophyta</taxon>
        <taxon>Magnoliopsida</taxon>
        <taxon>eudicotyledons</taxon>
        <taxon>Gunneridae</taxon>
        <taxon>Pentapetalae</taxon>
        <taxon>asterids</taxon>
        <taxon>lamiids</taxon>
        <taxon>Solanales</taxon>
        <taxon>Convolvulaceae</taxon>
        <taxon>Cuscuteae</taxon>
        <taxon>Cuscuta</taxon>
        <taxon>Cuscuta subgen. Grammica</taxon>
        <taxon>Cuscuta sect. Cleistogrammica</taxon>
    </lineage>
</organism>
<comment type="subcellular location">
    <subcellularLocation>
        <location evidence="7">Golgi apparatus</location>
        <location evidence="7">Golgi stack membrane</location>
        <topology evidence="7">Single-pass type II membrane protein</topology>
    </subcellularLocation>
</comment>
<keyword evidence="7" id="KW-1133">Transmembrane helix</keyword>
<keyword evidence="2 7" id="KW-0328">Glycosyltransferase</keyword>
<dbReference type="GO" id="GO:0042546">
    <property type="term" value="P:cell wall biogenesis"/>
    <property type="evidence" value="ECO:0007669"/>
    <property type="project" value="InterPro"/>
</dbReference>
<keyword evidence="5" id="KW-0325">Glycoprotein</keyword>
<dbReference type="EMBL" id="OOIL02003256">
    <property type="protein sequence ID" value="VFQ86647.1"/>
    <property type="molecule type" value="Genomic_DNA"/>
</dbReference>
<evidence type="ECO:0000256" key="6">
    <source>
        <dbReference type="ARBA" id="ARBA00023316"/>
    </source>
</evidence>
<keyword evidence="7" id="KW-0472">Membrane</keyword>
<keyword evidence="7" id="KW-0812">Transmembrane</keyword>
<dbReference type="PANTHER" id="PTHR31889:SF2">
    <property type="entry name" value="FUCOSYLTRANSFERASE 3"/>
    <property type="match status" value="1"/>
</dbReference>
<feature type="transmembrane region" description="Helical" evidence="7">
    <location>
        <begin position="12"/>
        <end position="32"/>
    </location>
</feature>
<dbReference type="EC" id="2.4.1.-" evidence="7"/>
<dbReference type="Gene3D" id="3.40.50.11340">
    <property type="match status" value="1"/>
</dbReference>
<evidence type="ECO:0000256" key="3">
    <source>
        <dbReference type="ARBA" id="ARBA00022679"/>
    </source>
</evidence>
<evidence type="ECO:0000313" key="9">
    <source>
        <dbReference type="Proteomes" id="UP000595140"/>
    </source>
</evidence>
<keyword evidence="6 7" id="KW-0961">Cell wall biogenesis/degradation</keyword>
<proteinExistence type="inferred from homology"/>
<accession>A0A484MDF9</accession>
<dbReference type="FunFam" id="3.40.50.11340:FF:000005">
    <property type="entry name" value="Galactoside 2-alpha-L-fucosyltransferase"/>
    <property type="match status" value="1"/>
</dbReference>
<sequence length="527" mass="60260">MKKDKSRTKHCVLSWSILVALLLNLTVLLSVFSRLKEKQLFGGFSAAAKPHQDLGGEEEETKDLLGGLLPPGFEEGSCQSRHGSVHYLMRRLKRPPSPHLLSKLRSYESLHRRCGPHTESYNRTVKLIESSSAPTECRYVLWSPFAGLGNRMLTMASAFLYSLLTNRVLIVDFRDHTPDLFCDPFPGTSWFLPRDFPLVHYLGVLNKSSSHCHGYMVKNHLTKKSSRIPPFVYLNLIYDMDRYDETFFLEGQEQTFLNKVPWLFMSSDEYFIPSLFMMQSFSEELGNMFPDKDAVFHLLGRYLFHPTDLVWGMITRYHRAYLAGADEKIGIQIREFEGWLKPQQHILNQIMACISTGNILPRINEDDYLPDGSNARDQKNKTKVVLVTSLVSGYADRIRLMYTLYPTETGEVVRVHEPSQEEHQKMSDLLHYMRALAEIYLIGMSDTLVTSGRSTFGYVAQGLGGLKPWVMYRPKNQTTAPDPPCGRVGSMEPCFHLPPTHVTMAHVPYVRPCEDEVNGLKLYKDTT</sequence>
<evidence type="ECO:0000256" key="5">
    <source>
        <dbReference type="ARBA" id="ARBA00023180"/>
    </source>
</evidence>
<keyword evidence="9" id="KW-1185">Reference proteome</keyword>